<gene>
    <name evidence="1" type="ORF">HYG86_06065</name>
</gene>
<evidence type="ECO:0000313" key="1">
    <source>
        <dbReference type="EMBL" id="QNO14368.1"/>
    </source>
</evidence>
<sequence>MILSDKYVEISNNELARLLNLSPSATSKIKAEKKRLDIKVADIVRQVNDELKERMEKLQA</sequence>
<dbReference type="Proteomes" id="UP000516160">
    <property type="component" value="Chromosome"/>
</dbReference>
<dbReference type="KEGG" id="acae:HYG86_06065"/>
<protein>
    <submittedName>
        <fullName evidence="1">Uncharacterized protein</fullName>
    </submittedName>
</protein>
<reference evidence="1 2" key="1">
    <citation type="submission" date="2020-07" db="EMBL/GenBank/DDBJ databases">
        <title>Alkalicella. sp. LB2 genome.</title>
        <authorList>
            <person name="Postec A."/>
            <person name="Quemeneur M."/>
        </authorList>
    </citation>
    <scope>NUCLEOTIDE SEQUENCE [LARGE SCALE GENOMIC DNA]</scope>
    <source>
        <strain evidence="1 2">LB2</strain>
    </source>
</reference>
<organism evidence="1 2">
    <name type="scientific">Alkalicella caledoniensis</name>
    <dbReference type="NCBI Taxonomy" id="2731377"/>
    <lineage>
        <taxon>Bacteria</taxon>
        <taxon>Bacillati</taxon>
        <taxon>Bacillota</taxon>
        <taxon>Clostridia</taxon>
        <taxon>Eubacteriales</taxon>
        <taxon>Proteinivoracaceae</taxon>
        <taxon>Alkalicella</taxon>
    </lineage>
</organism>
<accession>A0A7G9W6Q6</accession>
<proteinExistence type="predicted"/>
<keyword evidence="2" id="KW-1185">Reference proteome</keyword>
<dbReference type="AlphaFoldDB" id="A0A7G9W6Q6"/>
<name>A0A7G9W6Q6_ALKCA</name>
<dbReference type="EMBL" id="CP058559">
    <property type="protein sequence ID" value="QNO14368.1"/>
    <property type="molecule type" value="Genomic_DNA"/>
</dbReference>
<evidence type="ECO:0000313" key="2">
    <source>
        <dbReference type="Proteomes" id="UP000516160"/>
    </source>
</evidence>